<keyword evidence="2 8" id="KW-0645">Protease</keyword>
<keyword evidence="10" id="KW-1185">Reference proteome</keyword>
<dbReference type="EMBL" id="WPHG01000004">
    <property type="protein sequence ID" value="MVA98828.1"/>
    <property type="molecule type" value="Genomic_DNA"/>
</dbReference>
<keyword evidence="4 8" id="KW-0378">Hydrolase</keyword>
<evidence type="ECO:0000256" key="6">
    <source>
        <dbReference type="ARBA" id="ARBA00023125"/>
    </source>
</evidence>
<evidence type="ECO:0000256" key="4">
    <source>
        <dbReference type="ARBA" id="ARBA00022801"/>
    </source>
</evidence>
<dbReference type="GO" id="GO:0003697">
    <property type="term" value="F:single-stranded DNA binding"/>
    <property type="evidence" value="ECO:0007669"/>
    <property type="project" value="InterPro"/>
</dbReference>
<dbReference type="Pfam" id="PF02586">
    <property type="entry name" value="SRAP"/>
    <property type="match status" value="1"/>
</dbReference>
<dbReference type="SUPFAM" id="SSF143081">
    <property type="entry name" value="BB1717-like"/>
    <property type="match status" value="1"/>
</dbReference>
<protein>
    <recommendedName>
        <fullName evidence="8">Abasic site processing protein</fullName>
        <ecNumber evidence="8">3.4.-.-</ecNumber>
    </recommendedName>
</protein>
<dbReference type="AlphaFoldDB" id="A0A844QLA2"/>
<dbReference type="InterPro" id="IPR003738">
    <property type="entry name" value="SRAP"/>
</dbReference>
<name>A0A844QLA2_9HYPH</name>
<dbReference type="PANTHER" id="PTHR13604:SF0">
    <property type="entry name" value="ABASIC SITE PROCESSING PROTEIN HMCES"/>
    <property type="match status" value="1"/>
</dbReference>
<keyword evidence="3" id="KW-0227">DNA damage</keyword>
<evidence type="ECO:0000256" key="2">
    <source>
        <dbReference type="ARBA" id="ARBA00022670"/>
    </source>
</evidence>
<evidence type="ECO:0000256" key="3">
    <source>
        <dbReference type="ARBA" id="ARBA00022763"/>
    </source>
</evidence>
<organism evidence="9 10">
    <name type="scientific">Nitratireductor arenosus</name>
    <dbReference type="NCBI Taxonomy" id="2682096"/>
    <lineage>
        <taxon>Bacteria</taxon>
        <taxon>Pseudomonadati</taxon>
        <taxon>Pseudomonadota</taxon>
        <taxon>Alphaproteobacteria</taxon>
        <taxon>Hyphomicrobiales</taxon>
        <taxon>Phyllobacteriaceae</taxon>
        <taxon>Nitratireductor</taxon>
    </lineage>
</organism>
<evidence type="ECO:0000256" key="1">
    <source>
        <dbReference type="ARBA" id="ARBA00008136"/>
    </source>
</evidence>
<gene>
    <name evidence="9" type="ORF">GN330_16395</name>
</gene>
<reference evidence="9 10" key="1">
    <citation type="submission" date="2019-12" db="EMBL/GenBank/DDBJ databases">
        <title>Nitratireductor arenosus sp. nov., Isolated from sea sand, Jeju island, South Korea.</title>
        <authorList>
            <person name="Kim W."/>
        </authorList>
    </citation>
    <scope>NUCLEOTIDE SEQUENCE [LARGE SCALE GENOMIC DNA]</scope>
    <source>
        <strain evidence="9 10">CAU 1489</strain>
    </source>
</reference>
<comment type="caution">
    <text evidence="9">The sequence shown here is derived from an EMBL/GenBank/DDBJ whole genome shotgun (WGS) entry which is preliminary data.</text>
</comment>
<comment type="similarity">
    <text evidence="1 8">Belongs to the SOS response-associated peptidase family.</text>
</comment>
<evidence type="ECO:0000256" key="7">
    <source>
        <dbReference type="ARBA" id="ARBA00023239"/>
    </source>
</evidence>
<dbReference type="EC" id="3.4.-.-" evidence="8"/>
<dbReference type="RefSeq" id="WP_156713809.1">
    <property type="nucleotide sequence ID" value="NZ_WPHG01000004.1"/>
</dbReference>
<accession>A0A844QLA2</accession>
<dbReference type="GO" id="GO:0008233">
    <property type="term" value="F:peptidase activity"/>
    <property type="evidence" value="ECO:0007669"/>
    <property type="project" value="UniProtKB-KW"/>
</dbReference>
<evidence type="ECO:0000313" key="9">
    <source>
        <dbReference type="EMBL" id="MVA98828.1"/>
    </source>
</evidence>
<dbReference type="GO" id="GO:0016829">
    <property type="term" value="F:lyase activity"/>
    <property type="evidence" value="ECO:0007669"/>
    <property type="project" value="UniProtKB-KW"/>
</dbReference>
<dbReference type="GO" id="GO:0106300">
    <property type="term" value="P:protein-DNA covalent cross-linking repair"/>
    <property type="evidence" value="ECO:0007669"/>
    <property type="project" value="InterPro"/>
</dbReference>
<dbReference type="Proteomes" id="UP000463224">
    <property type="component" value="Unassembled WGS sequence"/>
</dbReference>
<keyword evidence="7" id="KW-0456">Lyase</keyword>
<dbReference type="PANTHER" id="PTHR13604">
    <property type="entry name" value="DC12-RELATED"/>
    <property type="match status" value="1"/>
</dbReference>
<dbReference type="Gene3D" id="3.90.1680.20">
    <property type="match status" value="2"/>
</dbReference>
<evidence type="ECO:0000256" key="5">
    <source>
        <dbReference type="ARBA" id="ARBA00023124"/>
    </source>
</evidence>
<evidence type="ECO:0000313" key="10">
    <source>
        <dbReference type="Proteomes" id="UP000463224"/>
    </source>
</evidence>
<proteinExistence type="inferred from homology"/>
<sequence length="216" mass="24424">MCNLYSIDKGPQAVLEFTRAMINRAGNMEPGRVYPNQYGPIVRAGADGKRELVMARWGMPSPQFALKGKAYDYGVTNVRNTASPHWRRWLGPESRCVVPVTRFAEPSPVKIDGKTPNVWFARDEDEPLIVFAGVWTPWSGKRKAKEDPADHELFAFLTTEPNAIVGPVHKKAMPVILTEPEEIDVWMRAPWDEAKKLQRPLDDDKLMVVEDPREAA</sequence>
<evidence type="ECO:0000256" key="8">
    <source>
        <dbReference type="RuleBase" id="RU364100"/>
    </source>
</evidence>
<keyword evidence="5" id="KW-0190">Covalent protein-DNA linkage</keyword>
<dbReference type="GO" id="GO:0006508">
    <property type="term" value="P:proteolysis"/>
    <property type="evidence" value="ECO:0007669"/>
    <property type="project" value="UniProtKB-KW"/>
</dbReference>
<keyword evidence="6" id="KW-0238">DNA-binding</keyword>
<dbReference type="InterPro" id="IPR036590">
    <property type="entry name" value="SRAP-like"/>
</dbReference>